<reference evidence="1 2" key="1">
    <citation type="journal article" date="2015" name="Genome Announc.">
        <title>Draft Genome Sequence and Gene Annotation of the Entomopathogenic Fungus Verticillium hemipterigenum.</title>
        <authorList>
            <person name="Horn F."/>
            <person name="Habel A."/>
            <person name="Scharf D.H."/>
            <person name="Dworschak J."/>
            <person name="Brakhage A.A."/>
            <person name="Guthke R."/>
            <person name="Hertweck C."/>
            <person name="Linde J."/>
        </authorList>
    </citation>
    <scope>NUCLEOTIDE SEQUENCE [LARGE SCALE GENOMIC DNA]</scope>
</reference>
<gene>
    <name evidence="1" type="ORF">VHEMI03868</name>
</gene>
<dbReference type="EMBL" id="CDHN01000002">
    <property type="protein sequence ID" value="CEJ85717.1"/>
    <property type="molecule type" value="Genomic_DNA"/>
</dbReference>
<organism evidence="1 2">
    <name type="scientific">[Torrubiella] hemipterigena</name>
    <dbReference type="NCBI Taxonomy" id="1531966"/>
    <lineage>
        <taxon>Eukaryota</taxon>
        <taxon>Fungi</taxon>
        <taxon>Dikarya</taxon>
        <taxon>Ascomycota</taxon>
        <taxon>Pezizomycotina</taxon>
        <taxon>Sordariomycetes</taxon>
        <taxon>Hypocreomycetidae</taxon>
        <taxon>Hypocreales</taxon>
        <taxon>Clavicipitaceae</taxon>
        <taxon>Clavicipitaceae incertae sedis</taxon>
        <taxon>'Torrubiella' clade</taxon>
    </lineage>
</organism>
<proteinExistence type="predicted"/>
<evidence type="ECO:0000313" key="1">
    <source>
        <dbReference type="EMBL" id="CEJ85717.1"/>
    </source>
</evidence>
<keyword evidence="2" id="KW-1185">Reference proteome</keyword>
<sequence>MASQQIIETSFGVAFVASSIKHQEIMSQIKSMADDDRARKKEEFEKKQALTGAIYSVHDKNCSSCRFHNQATNLTIEIHDWPLPENAAKAANVVFEMQVPEAFRDWREATRYVIVEALRYRHEETPVKVECTLQDYWRKNSLMKPAGTLILASLTKANKKTHRHLKTLATTTENSVLVNHGLSYKYFDSGSQCVVSSFRSSDYVAKACTYKLSEQWVVLQPFLFRPPHEPNGLTPNHATSKQSDKIGKAVQDKTRTEFLAAASEIAHVCVASFDLDNGYLKSILALPEQAATLIEASIIVANASQGMP</sequence>
<evidence type="ECO:0000313" key="2">
    <source>
        <dbReference type="Proteomes" id="UP000039046"/>
    </source>
</evidence>
<dbReference type="OrthoDB" id="3182339at2759"/>
<protein>
    <submittedName>
        <fullName evidence="1">Uncharacterized protein</fullName>
    </submittedName>
</protein>
<dbReference type="Proteomes" id="UP000039046">
    <property type="component" value="Unassembled WGS sequence"/>
</dbReference>
<name>A0A0A1STR7_9HYPO</name>
<dbReference type="HOGENOM" id="CLU_903685_0_0_1"/>
<dbReference type="STRING" id="1531966.A0A0A1STR7"/>
<dbReference type="AlphaFoldDB" id="A0A0A1STR7"/>
<accession>A0A0A1STR7</accession>